<reference evidence="1" key="1">
    <citation type="submission" date="2022-04" db="EMBL/GenBank/DDBJ databases">
        <title>Genome of the entomopathogenic fungus Entomophthora muscae.</title>
        <authorList>
            <person name="Elya C."/>
            <person name="Lovett B.R."/>
            <person name="Lee E."/>
            <person name="Macias A.M."/>
            <person name="Hajek A.E."/>
            <person name="De Bivort B.L."/>
            <person name="Kasson M.T."/>
            <person name="De Fine Licht H.H."/>
            <person name="Stajich J.E."/>
        </authorList>
    </citation>
    <scope>NUCLEOTIDE SEQUENCE</scope>
    <source>
        <strain evidence="1">Berkeley</strain>
    </source>
</reference>
<evidence type="ECO:0000313" key="2">
    <source>
        <dbReference type="Proteomes" id="UP001165960"/>
    </source>
</evidence>
<comment type="caution">
    <text evidence="1">The sequence shown here is derived from an EMBL/GenBank/DDBJ whole genome shotgun (WGS) entry which is preliminary data.</text>
</comment>
<dbReference type="Proteomes" id="UP001165960">
    <property type="component" value="Unassembled WGS sequence"/>
</dbReference>
<sequence length="203" mass="22856">MKKQKLKIKELDPKRSAGEQEFKFKEQEFKTKVQESKTKYKEYKIFWRTPQNGNPFQLVPGYGPGHILETVGQEPHSLKKVQLVRIDNSSSLETWAREQESNTQPWIPSGRQACGPRDRPSAFPGIEPPQDDTKNVDPCSEKSQTKEIIAPNGRLITVPNGGTDLATISFINLKSTPATNQEPSPGKRHGPRAQSHDLNTKAR</sequence>
<protein>
    <submittedName>
        <fullName evidence="1">Uncharacterized protein</fullName>
    </submittedName>
</protein>
<evidence type="ECO:0000313" key="1">
    <source>
        <dbReference type="EMBL" id="KAJ9085714.1"/>
    </source>
</evidence>
<name>A0ACC2UFR8_9FUNG</name>
<proteinExistence type="predicted"/>
<dbReference type="EMBL" id="QTSX02000748">
    <property type="protein sequence ID" value="KAJ9085714.1"/>
    <property type="molecule type" value="Genomic_DNA"/>
</dbReference>
<organism evidence="1 2">
    <name type="scientific">Entomophthora muscae</name>
    <dbReference type="NCBI Taxonomy" id="34485"/>
    <lineage>
        <taxon>Eukaryota</taxon>
        <taxon>Fungi</taxon>
        <taxon>Fungi incertae sedis</taxon>
        <taxon>Zoopagomycota</taxon>
        <taxon>Entomophthoromycotina</taxon>
        <taxon>Entomophthoromycetes</taxon>
        <taxon>Entomophthorales</taxon>
        <taxon>Entomophthoraceae</taxon>
        <taxon>Entomophthora</taxon>
    </lineage>
</organism>
<gene>
    <name evidence="1" type="ORF">DSO57_1011183</name>
</gene>
<accession>A0ACC2UFR8</accession>
<keyword evidence="2" id="KW-1185">Reference proteome</keyword>